<keyword evidence="1" id="KW-0472">Membrane</keyword>
<evidence type="ECO:0000256" key="1">
    <source>
        <dbReference type="SAM" id="Phobius"/>
    </source>
</evidence>
<keyword evidence="1" id="KW-1133">Transmembrane helix</keyword>
<keyword evidence="1" id="KW-0812">Transmembrane</keyword>
<evidence type="ECO:0000313" key="2">
    <source>
        <dbReference type="EMBL" id="QJY38326.1"/>
    </source>
</evidence>
<dbReference type="RefSeq" id="WP_171320324.1">
    <property type="nucleotide sequence ID" value="NZ_CP053543.1"/>
</dbReference>
<accession>A0AAE7AZI6</accession>
<feature type="transmembrane region" description="Helical" evidence="1">
    <location>
        <begin position="33"/>
        <end position="50"/>
    </location>
</feature>
<sequence>MDPLGYALYTLNGKDYLVNPEVKQPITDKVPPVATHVLCVFFIGLFVGMLF</sequence>
<dbReference type="Proteomes" id="UP000501443">
    <property type="component" value="Chromosome 2"/>
</dbReference>
<reference evidence="2 3" key="1">
    <citation type="submission" date="2020-05" db="EMBL/GenBank/DDBJ databases">
        <title>First description outside Europe of the emergent pathogen for shellfish aquaculture Vibrio europaeus.</title>
        <authorList>
            <person name="Dubert J."/>
            <person name="Rojas R."/>
        </authorList>
    </citation>
    <scope>NUCLEOTIDE SEQUENCE [LARGE SCALE GENOMIC DNA]</scope>
    <source>
        <strain evidence="2 3">NPI-1</strain>
    </source>
</reference>
<organism evidence="2 3">
    <name type="scientific">Vibrio europaeus</name>
    <dbReference type="NCBI Taxonomy" id="300876"/>
    <lineage>
        <taxon>Bacteria</taxon>
        <taxon>Pseudomonadati</taxon>
        <taxon>Pseudomonadota</taxon>
        <taxon>Gammaproteobacteria</taxon>
        <taxon>Vibrionales</taxon>
        <taxon>Vibrionaceae</taxon>
        <taxon>Vibrio</taxon>
        <taxon>Vibrio oreintalis group</taxon>
    </lineage>
</organism>
<evidence type="ECO:0000313" key="3">
    <source>
        <dbReference type="Proteomes" id="UP000501443"/>
    </source>
</evidence>
<name>A0AAE7AZI6_9VIBR</name>
<protein>
    <submittedName>
        <fullName evidence="2">Uncharacterized protein</fullName>
    </submittedName>
</protein>
<gene>
    <name evidence="2" type="ORF">HOO69_17245</name>
</gene>
<dbReference type="EMBL" id="CP053543">
    <property type="protein sequence ID" value="QJY38326.1"/>
    <property type="molecule type" value="Genomic_DNA"/>
</dbReference>
<proteinExistence type="predicted"/>
<dbReference type="AlphaFoldDB" id="A0AAE7AZI6"/>